<name>A0A453RST0_AEGTS</name>
<feature type="compositionally biased region" description="Polar residues" evidence="1">
    <location>
        <begin position="179"/>
        <end position="190"/>
    </location>
</feature>
<dbReference type="PANTHER" id="PTHR33709:SF4">
    <property type="entry name" value="OS08G0230200 PROTEIN"/>
    <property type="match status" value="1"/>
</dbReference>
<reference evidence="3" key="2">
    <citation type="journal article" date="2017" name="Nat. Plants">
        <title>The Aegilops tauschii genome reveals multiple impacts of transposons.</title>
        <authorList>
            <person name="Zhao G."/>
            <person name="Zou C."/>
            <person name="Li K."/>
            <person name="Wang K."/>
            <person name="Li T."/>
            <person name="Gao L."/>
            <person name="Zhang X."/>
            <person name="Wang H."/>
            <person name="Yang Z."/>
            <person name="Liu X."/>
            <person name="Jiang W."/>
            <person name="Mao L."/>
            <person name="Kong X."/>
            <person name="Jiao Y."/>
            <person name="Jia J."/>
        </authorList>
    </citation>
    <scope>NUCLEOTIDE SEQUENCE [LARGE SCALE GENOMIC DNA]</scope>
    <source>
        <strain evidence="3">cv. AL8/78</strain>
    </source>
</reference>
<reference evidence="2" key="4">
    <citation type="submission" date="2019-03" db="UniProtKB">
        <authorList>
            <consortium name="EnsemblPlants"/>
        </authorList>
    </citation>
    <scope>IDENTIFICATION</scope>
</reference>
<dbReference type="EnsemblPlants" id="AET7Gv20690300.8">
    <property type="protein sequence ID" value="AET7Gv20690300.8"/>
    <property type="gene ID" value="AET7Gv20690300"/>
</dbReference>
<keyword evidence="3" id="KW-1185">Reference proteome</keyword>
<proteinExistence type="predicted"/>
<organism evidence="2 3">
    <name type="scientific">Aegilops tauschii subsp. strangulata</name>
    <name type="common">Goatgrass</name>
    <dbReference type="NCBI Taxonomy" id="200361"/>
    <lineage>
        <taxon>Eukaryota</taxon>
        <taxon>Viridiplantae</taxon>
        <taxon>Streptophyta</taxon>
        <taxon>Embryophyta</taxon>
        <taxon>Tracheophyta</taxon>
        <taxon>Spermatophyta</taxon>
        <taxon>Magnoliopsida</taxon>
        <taxon>Liliopsida</taxon>
        <taxon>Poales</taxon>
        <taxon>Poaceae</taxon>
        <taxon>BOP clade</taxon>
        <taxon>Pooideae</taxon>
        <taxon>Triticodae</taxon>
        <taxon>Triticeae</taxon>
        <taxon>Triticinae</taxon>
        <taxon>Aegilops</taxon>
    </lineage>
</organism>
<feature type="region of interest" description="Disordered" evidence="1">
    <location>
        <begin position="111"/>
        <end position="190"/>
    </location>
</feature>
<dbReference type="AlphaFoldDB" id="A0A453RST0"/>
<dbReference type="PANTHER" id="PTHR33709">
    <property type="entry name" value="OSJNBA0035M09.9 PROTEIN"/>
    <property type="match status" value="1"/>
</dbReference>
<feature type="compositionally biased region" description="Low complexity" evidence="1">
    <location>
        <begin position="138"/>
        <end position="153"/>
    </location>
</feature>
<feature type="compositionally biased region" description="Polar residues" evidence="1">
    <location>
        <begin position="117"/>
        <end position="137"/>
    </location>
</feature>
<reference evidence="2" key="5">
    <citation type="journal article" date="2021" name="G3 (Bethesda)">
        <title>Aegilops tauschii genome assembly Aet v5.0 features greater sequence contiguity and improved annotation.</title>
        <authorList>
            <person name="Wang L."/>
            <person name="Zhu T."/>
            <person name="Rodriguez J.C."/>
            <person name="Deal K.R."/>
            <person name="Dubcovsky J."/>
            <person name="McGuire P.E."/>
            <person name="Lux T."/>
            <person name="Spannagl M."/>
            <person name="Mayer K.F.X."/>
            <person name="Baldrich P."/>
            <person name="Meyers B.C."/>
            <person name="Huo N."/>
            <person name="Gu Y.Q."/>
            <person name="Zhou H."/>
            <person name="Devos K.M."/>
            <person name="Bennetzen J.L."/>
            <person name="Unver T."/>
            <person name="Budak H."/>
            <person name="Gulick P.J."/>
            <person name="Galiba G."/>
            <person name="Kalapos B."/>
            <person name="Nelson D.R."/>
            <person name="Li P."/>
            <person name="You F.M."/>
            <person name="Luo M.C."/>
            <person name="Dvorak J."/>
        </authorList>
    </citation>
    <scope>NUCLEOTIDE SEQUENCE [LARGE SCALE GENOMIC DNA]</scope>
    <source>
        <strain evidence="2">cv. AL8/78</strain>
    </source>
</reference>
<sequence length="190" mass="20193">RHRGIVLAFPFLLRRRRTPLLGQHRTEIHPGLEDWFLRCADARCLLYLRIQNMGSRFPSHQLSNGLYVSGRPEQPKEKAPVVCSAAMPYTGGDIKKSGELGKMFDLHAEKSRKSGPLGNQPSRNTSFGGAASNSGPVSSAASRSNYSGSISAAVPGTGGSARAKSNSGPLNKHGEPTKRSSGPQSGGVTP</sequence>
<protein>
    <submittedName>
        <fullName evidence="2">Uncharacterized protein</fullName>
    </submittedName>
</protein>
<reference evidence="2" key="3">
    <citation type="journal article" date="2017" name="Nature">
        <title>Genome sequence of the progenitor of the wheat D genome Aegilops tauschii.</title>
        <authorList>
            <person name="Luo M.C."/>
            <person name="Gu Y.Q."/>
            <person name="Puiu D."/>
            <person name="Wang H."/>
            <person name="Twardziok S.O."/>
            <person name="Deal K.R."/>
            <person name="Huo N."/>
            <person name="Zhu T."/>
            <person name="Wang L."/>
            <person name="Wang Y."/>
            <person name="McGuire P.E."/>
            <person name="Liu S."/>
            <person name="Long H."/>
            <person name="Ramasamy R.K."/>
            <person name="Rodriguez J.C."/>
            <person name="Van S.L."/>
            <person name="Yuan L."/>
            <person name="Wang Z."/>
            <person name="Xia Z."/>
            <person name="Xiao L."/>
            <person name="Anderson O.D."/>
            <person name="Ouyang S."/>
            <person name="Liang Y."/>
            <person name="Zimin A.V."/>
            <person name="Pertea G."/>
            <person name="Qi P."/>
            <person name="Bennetzen J.L."/>
            <person name="Dai X."/>
            <person name="Dawson M.W."/>
            <person name="Muller H.G."/>
            <person name="Kugler K."/>
            <person name="Rivarola-Duarte L."/>
            <person name="Spannagl M."/>
            <person name="Mayer K.F.X."/>
            <person name="Lu F.H."/>
            <person name="Bevan M.W."/>
            <person name="Leroy P."/>
            <person name="Li P."/>
            <person name="You F.M."/>
            <person name="Sun Q."/>
            <person name="Liu Z."/>
            <person name="Lyons E."/>
            <person name="Wicker T."/>
            <person name="Salzberg S.L."/>
            <person name="Devos K.M."/>
            <person name="Dvorak J."/>
        </authorList>
    </citation>
    <scope>NUCLEOTIDE SEQUENCE [LARGE SCALE GENOMIC DNA]</scope>
    <source>
        <strain evidence="2">cv. AL8/78</strain>
    </source>
</reference>
<accession>A0A453RST0</accession>
<reference evidence="3" key="1">
    <citation type="journal article" date="2014" name="Science">
        <title>Ancient hybridizations among the ancestral genomes of bread wheat.</title>
        <authorList>
            <consortium name="International Wheat Genome Sequencing Consortium,"/>
            <person name="Marcussen T."/>
            <person name="Sandve S.R."/>
            <person name="Heier L."/>
            <person name="Spannagl M."/>
            <person name="Pfeifer M."/>
            <person name="Jakobsen K.S."/>
            <person name="Wulff B.B."/>
            <person name="Steuernagel B."/>
            <person name="Mayer K.F."/>
            <person name="Olsen O.A."/>
        </authorList>
    </citation>
    <scope>NUCLEOTIDE SEQUENCE [LARGE SCALE GENOMIC DNA]</scope>
    <source>
        <strain evidence="3">cv. AL8/78</strain>
    </source>
</reference>
<dbReference type="Gramene" id="AET7Gv20690300.8">
    <property type="protein sequence ID" value="AET7Gv20690300.8"/>
    <property type="gene ID" value="AET7Gv20690300"/>
</dbReference>
<evidence type="ECO:0000256" key="1">
    <source>
        <dbReference type="SAM" id="MobiDB-lite"/>
    </source>
</evidence>
<dbReference type="Proteomes" id="UP000015105">
    <property type="component" value="Chromosome 7D"/>
</dbReference>
<dbReference type="InterPro" id="IPR040339">
    <property type="entry name" value="At1g16860-like"/>
</dbReference>
<evidence type="ECO:0000313" key="2">
    <source>
        <dbReference type="EnsemblPlants" id="AET7Gv20690300.8"/>
    </source>
</evidence>
<evidence type="ECO:0000313" key="3">
    <source>
        <dbReference type="Proteomes" id="UP000015105"/>
    </source>
</evidence>